<protein>
    <submittedName>
        <fullName evidence="2">S41 family peptidase</fullName>
    </submittedName>
</protein>
<dbReference type="Pfam" id="PF03572">
    <property type="entry name" value="Peptidase_S41"/>
    <property type="match status" value="1"/>
</dbReference>
<dbReference type="Pfam" id="PF11918">
    <property type="entry name" value="Peptidase_S41_N"/>
    <property type="match status" value="1"/>
</dbReference>
<comment type="caution">
    <text evidence="2">The sequence shown here is derived from an EMBL/GenBank/DDBJ whole genome shotgun (WGS) entry which is preliminary data.</text>
</comment>
<dbReference type="SUPFAM" id="SSF52096">
    <property type="entry name" value="ClpP/crotonase"/>
    <property type="match status" value="1"/>
</dbReference>
<dbReference type="GO" id="GO:0006508">
    <property type="term" value="P:proteolysis"/>
    <property type="evidence" value="ECO:0007669"/>
    <property type="project" value="InterPro"/>
</dbReference>
<sequence>MDTASIVTEIRALLVEHYVFPDIATELDALLEKRSTGGAYDAADTAEELGRLVTADLQAVNGDRHLRLKHHTDVIPDGDDAASIQEMAREAALSLNGVRGLRALDGGIAHLELAPLLFPVEISGEAVAAALTLVADARALVLDLRENRGGDPATVALVCGYLLDEPTHLNTMYFRDGETYQQYWSPAYVPGKRFGGTKPIYVLTSPRTFSGAEELAYDLQQLGRATVVGERTGGGAHPRRGFRVHPHLEVTVPTGRAINPVSGTNWELVGVSPDIEVPAEDALDRALREAR</sequence>
<dbReference type="SMART" id="SM00245">
    <property type="entry name" value="TSPc"/>
    <property type="match status" value="1"/>
</dbReference>
<evidence type="ECO:0000313" key="3">
    <source>
        <dbReference type="Proteomes" id="UP001141259"/>
    </source>
</evidence>
<feature type="domain" description="Tail specific protease" evidence="1">
    <location>
        <begin position="90"/>
        <end position="278"/>
    </location>
</feature>
<evidence type="ECO:0000259" key="1">
    <source>
        <dbReference type="SMART" id="SM00245"/>
    </source>
</evidence>
<dbReference type="PANTHER" id="PTHR11261:SF3">
    <property type="entry name" value="RETINOL-BINDING PROTEIN 3"/>
    <property type="match status" value="1"/>
</dbReference>
<dbReference type="Gene3D" id="3.90.226.10">
    <property type="entry name" value="2-enoyl-CoA Hydratase, Chain A, domain 1"/>
    <property type="match status" value="1"/>
</dbReference>
<reference evidence="2" key="1">
    <citation type="submission" date="2022-08" db="EMBL/GenBank/DDBJ databases">
        <authorList>
            <person name="Tistechok S."/>
            <person name="Samborskyy M."/>
            <person name="Roman I."/>
        </authorList>
    </citation>
    <scope>NUCLEOTIDE SEQUENCE</scope>
    <source>
        <strain evidence="2">DSM 103496</strain>
    </source>
</reference>
<dbReference type="AlphaFoldDB" id="A0A9X2VKE5"/>
<evidence type="ECO:0000313" key="2">
    <source>
        <dbReference type="EMBL" id="MCS7478251.1"/>
    </source>
</evidence>
<dbReference type="CDD" id="cd07563">
    <property type="entry name" value="Peptidase_S41_IRBP"/>
    <property type="match status" value="1"/>
</dbReference>
<dbReference type="InterPro" id="IPR029045">
    <property type="entry name" value="ClpP/crotonase-like_dom_sf"/>
</dbReference>
<dbReference type="InterPro" id="IPR005151">
    <property type="entry name" value="Tail-specific_protease"/>
</dbReference>
<dbReference type="Gene3D" id="3.30.750.44">
    <property type="match status" value="1"/>
</dbReference>
<gene>
    <name evidence="2" type="ORF">NZH93_15435</name>
</gene>
<name>A0A9X2VKE5_9PSEU</name>
<accession>A0A9X2VKE5</accession>
<organism evidence="2 3">
    <name type="scientific">Umezawaea endophytica</name>
    <dbReference type="NCBI Taxonomy" id="1654476"/>
    <lineage>
        <taxon>Bacteria</taxon>
        <taxon>Bacillati</taxon>
        <taxon>Actinomycetota</taxon>
        <taxon>Actinomycetes</taxon>
        <taxon>Pseudonocardiales</taxon>
        <taxon>Pseudonocardiaceae</taxon>
        <taxon>Umezawaea</taxon>
    </lineage>
</organism>
<dbReference type="Proteomes" id="UP001141259">
    <property type="component" value="Unassembled WGS sequence"/>
</dbReference>
<dbReference type="EMBL" id="JANYMP010000006">
    <property type="protein sequence ID" value="MCS7478251.1"/>
    <property type="molecule type" value="Genomic_DNA"/>
</dbReference>
<dbReference type="PANTHER" id="PTHR11261">
    <property type="entry name" value="INTERPHOTORECEPTOR RETINOID-BINDING PROTEIN"/>
    <property type="match status" value="1"/>
</dbReference>
<keyword evidence="3" id="KW-1185">Reference proteome</keyword>
<proteinExistence type="predicted"/>
<dbReference type="RefSeq" id="WP_259623750.1">
    <property type="nucleotide sequence ID" value="NZ_JANYMP010000006.1"/>
</dbReference>
<dbReference type="GO" id="GO:0008236">
    <property type="term" value="F:serine-type peptidase activity"/>
    <property type="evidence" value="ECO:0007669"/>
    <property type="project" value="InterPro"/>
</dbReference>